<evidence type="ECO:0000313" key="2">
    <source>
        <dbReference type="Proteomes" id="UP001208567"/>
    </source>
</evidence>
<comment type="caution">
    <text evidence="1">The sequence shown here is derived from an EMBL/GenBank/DDBJ whole genome shotgun (WGS) entry which is preliminary data.</text>
</comment>
<reference evidence="1 2" key="1">
    <citation type="journal article" date="2024" name="Int. J. Syst. Evol. Microbiol.">
        <title>Clostridium omnivorum sp. nov., isolated from anoxic soil under the treatment of reductive soil disinfestation.</title>
        <authorList>
            <person name="Ueki A."/>
            <person name="Tonouchi A."/>
            <person name="Kaku N."/>
            <person name="Honma S."/>
            <person name="Ueki K."/>
        </authorList>
    </citation>
    <scope>NUCLEOTIDE SEQUENCE [LARGE SCALE GENOMIC DNA]</scope>
    <source>
        <strain evidence="1 2">E14</strain>
    </source>
</reference>
<proteinExistence type="predicted"/>
<keyword evidence="2" id="KW-1185">Reference proteome</keyword>
<protein>
    <submittedName>
        <fullName evidence="1">Uncharacterized protein</fullName>
    </submittedName>
</protein>
<dbReference type="Proteomes" id="UP001208567">
    <property type="component" value="Unassembled WGS sequence"/>
</dbReference>
<dbReference type="RefSeq" id="WP_264849461.1">
    <property type="nucleotide sequence ID" value="NZ_BRXR01000001.1"/>
</dbReference>
<evidence type="ECO:0000313" key="1">
    <source>
        <dbReference type="EMBL" id="GLC30197.1"/>
    </source>
</evidence>
<name>A0ABQ5N4R0_9CLOT</name>
<organism evidence="1 2">
    <name type="scientific">Clostridium omnivorum</name>
    <dbReference type="NCBI Taxonomy" id="1604902"/>
    <lineage>
        <taxon>Bacteria</taxon>
        <taxon>Bacillati</taxon>
        <taxon>Bacillota</taxon>
        <taxon>Clostridia</taxon>
        <taxon>Eubacteriales</taxon>
        <taxon>Clostridiaceae</taxon>
        <taxon>Clostridium</taxon>
    </lineage>
</organism>
<gene>
    <name evidence="1" type="ORF">bsdE14_16070</name>
</gene>
<dbReference type="EMBL" id="BRXR01000001">
    <property type="protein sequence ID" value="GLC30197.1"/>
    <property type="molecule type" value="Genomic_DNA"/>
</dbReference>
<sequence>MYILFGDTVIDSKELKELIEAESDFKVVKDMSKGSKRDDILAYNLSISIDTLKEIMEEDGDIDELSEGELNEDDLFDEYLSLAEEVATSLDEILPEGAILDIRAYKWDLSDNDIKLIVAIAHEEIGERKLKDVMKTLVKQVE</sequence>
<accession>A0ABQ5N4R0</accession>